<accession>A0AAV4CP52</accession>
<dbReference type="EMBL" id="BLXT01006818">
    <property type="protein sequence ID" value="GFO33646.1"/>
    <property type="molecule type" value="Genomic_DNA"/>
</dbReference>
<proteinExistence type="predicted"/>
<dbReference type="Proteomes" id="UP000735302">
    <property type="component" value="Unassembled WGS sequence"/>
</dbReference>
<evidence type="ECO:0000313" key="2">
    <source>
        <dbReference type="Proteomes" id="UP000735302"/>
    </source>
</evidence>
<organism evidence="1 2">
    <name type="scientific">Plakobranchus ocellatus</name>
    <dbReference type="NCBI Taxonomy" id="259542"/>
    <lineage>
        <taxon>Eukaryota</taxon>
        <taxon>Metazoa</taxon>
        <taxon>Spiralia</taxon>
        <taxon>Lophotrochozoa</taxon>
        <taxon>Mollusca</taxon>
        <taxon>Gastropoda</taxon>
        <taxon>Heterobranchia</taxon>
        <taxon>Euthyneura</taxon>
        <taxon>Panpulmonata</taxon>
        <taxon>Sacoglossa</taxon>
        <taxon>Placobranchoidea</taxon>
        <taxon>Plakobranchidae</taxon>
        <taxon>Plakobranchus</taxon>
    </lineage>
</organism>
<name>A0AAV4CP52_9GAST</name>
<comment type="caution">
    <text evidence="1">The sequence shown here is derived from an EMBL/GenBank/DDBJ whole genome shotgun (WGS) entry which is preliminary data.</text>
</comment>
<evidence type="ECO:0000313" key="1">
    <source>
        <dbReference type="EMBL" id="GFO33646.1"/>
    </source>
</evidence>
<protein>
    <submittedName>
        <fullName evidence="1">Uncharacterized protein</fullName>
    </submittedName>
</protein>
<keyword evidence="2" id="KW-1185">Reference proteome</keyword>
<sequence length="114" mass="12369">MLATQLSTCTLTDTRQLGTLVTGSGNAISALYYSNNATGITASLQQRNPHHCNSAIRITATTQSASLQQRNPHHCNNAIRILATTQPASLQQRNRHHCNNAIRITATTQFAINT</sequence>
<dbReference type="AlphaFoldDB" id="A0AAV4CP52"/>
<gene>
    <name evidence="1" type="ORF">PoB_006015100</name>
</gene>
<reference evidence="1 2" key="1">
    <citation type="journal article" date="2021" name="Elife">
        <title>Chloroplast acquisition without the gene transfer in kleptoplastic sea slugs, Plakobranchus ocellatus.</title>
        <authorList>
            <person name="Maeda T."/>
            <person name="Takahashi S."/>
            <person name="Yoshida T."/>
            <person name="Shimamura S."/>
            <person name="Takaki Y."/>
            <person name="Nagai Y."/>
            <person name="Toyoda A."/>
            <person name="Suzuki Y."/>
            <person name="Arimoto A."/>
            <person name="Ishii H."/>
            <person name="Satoh N."/>
            <person name="Nishiyama T."/>
            <person name="Hasebe M."/>
            <person name="Maruyama T."/>
            <person name="Minagawa J."/>
            <person name="Obokata J."/>
            <person name="Shigenobu S."/>
        </authorList>
    </citation>
    <scope>NUCLEOTIDE SEQUENCE [LARGE SCALE GENOMIC DNA]</scope>
</reference>